<name>A0A2U0UBS5_9BACT</name>
<evidence type="ECO:0000313" key="2">
    <source>
        <dbReference type="Proteomes" id="UP000245870"/>
    </source>
</evidence>
<keyword evidence="2" id="KW-1185">Reference proteome</keyword>
<dbReference type="Proteomes" id="UP000245870">
    <property type="component" value="Unassembled WGS sequence"/>
</dbReference>
<evidence type="ECO:0000313" key="1">
    <source>
        <dbReference type="EMBL" id="PVX55094.1"/>
    </source>
</evidence>
<reference evidence="1 2" key="1">
    <citation type="submission" date="2018-05" db="EMBL/GenBank/DDBJ databases">
        <title>Genomic Encyclopedia of Type Strains, Phase IV (KMG-IV): sequencing the most valuable type-strain genomes for metagenomic binning, comparative biology and taxonomic classification.</title>
        <authorList>
            <person name="Goeker M."/>
        </authorList>
    </citation>
    <scope>NUCLEOTIDE SEQUENCE [LARGE SCALE GENOMIC DNA]</scope>
    <source>
        <strain evidence="1 2">DSM 100333</strain>
    </source>
</reference>
<sequence length="306" mass="34608">MENSKTYYFRVADFNIRIVFKSNGEKKDGAYENGLHLIPSLIPFQIDRIDNDDPLFELVVDDDLRPRPKQEREPIKTFDTGNGDTIVDLLNDGGYQYIVKDIQKKDCCLLITNKNFDHCQCALNGNFNMRRFGINNALMLAFAFSSSRFQTVLMHASLVRQNGYGYAFIAKSGTGKSTQVSMWLRYLPGCDLMNDDSPIVRIIDNQAYIYGSPWSGKTPCYRNTKAKLGAITQIDRAKANSVEPLAPIQAFTTLLPACSSMKWDVDIYHHSCDTITKLLETTGIYTLHCLPNREAAEVCNKAIRVE</sequence>
<dbReference type="AlphaFoldDB" id="A0A2U0UBS5"/>
<dbReference type="RefSeq" id="WP_116616282.1">
    <property type="nucleotide sequence ID" value="NZ_CAMQYP010000005.1"/>
</dbReference>
<protein>
    <recommendedName>
        <fullName evidence="3">HprK-related kinase B</fullName>
    </recommendedName>
</protein>
<accession>A0A2U0UBS5</accession>
<dbReference type="SUPFAM" id="SSF53795">
    <property type="entry name" value="PEP carboxykinase-like"/>
    <property type="match status" value="1"/>
</dbReference>
<evidence type="ECO:0008006" key="3">
    <source>
        <dbReference type="Google" id="ProtNLM"/>
    </source>
</evidence>
<dbReference type="OrthoDB" id="384098at2"/>
<dbReference type="Gene3D" id="3.40.50.300">
    <property type="entry name" value="P-loop containing nucleotide triphosphate hydrolases"/>
    <property type="match status" value="1"/>
</dbReference>
<comment type="caution">
    <text evidence="1">The sequence shown here is derived from an EMBL/GenBank/DDBJ whole genome shotgun (WGS) entry which is preliminary data.</text>
</comment>
<proteinExistence type="predicted"/>
<dbReference type="EMBL" id="QENY01000007">
    <property type="protein sequence ID" value="PVX55094.1"/>
    <property type="molecule type" value="Genomic_DNA"/>
</dbReference>
<organism evidence="1 2">
    <name type="scientific">Hallella colorans</name>
    <dbReference type="NCBI Taxonomy" id="1703337"/>
    <lineage>
        <taxon>Bacteria</taxon>
        <taxon>Pseudomonadati</taxon>
        <taxon>Bacteroidota</taxon>
        <taxon>Bacteroidia</taxon>
        <taxon>Bacteroidales</taxon>
        <taxon>Prevotellaceae</taxon>
        <taxon>Hallella</taxon>
    </lineage>
</organism>
<gene>
    <name evidence="1" type="ORF">C7379_10773</name>
</gene>
<dbReference type="InterPro" id="IPR027417">
    <property type="entry name" value="P-loop_NTPase"/>
</dbReference>